<keyword evidence="3" id="KW-1185">Reference proteome</keyword>
<dbReference type="EC" id="3.6.-.-" evidence="2"/>
<organism evidence="2 3">
    <name type="scientific">Agaribacillus aureus</name>
    <dbReference type="NCBI Taxonomy" id="3051825"/>
    <lineage>
        <taxon>Bacteria</taxon>
        <taxon>Pseudomonadati</taxon>
        <taxon>Bacteroidota</taxon>
        <taxon>Cytophagia</taxon>
        <taxon>Cytophagales</taxon>
        <taxon>Splendidivirgaceae</taxon>
        <taxon>Agaribacillus</taxon>
    </lineage>
</organism>
<dbReference type="InterPro" id="IPR000086">
    <property type="entry name" value="NUDIX_hydrolase_dom"/>
</dbReference>
<gene>
    <name evidence="2" type="ORF">QQ020_29990</name>
</gene>
<name>A0ABT8LEZ4_9BACT</name>
<feature type="domain" description="Nudix hydrolase" evidence="1">
    <location>
        <begin position="68"/>
        <end position="194"/>
    </location>
</feature>
<dbReference type="EMBL" id="JAUJEB010000008">
    <property type="protein sequence ID" value="MDN5216337.1"/>
    <property type="molecule type" value="Genomic_DNA"/>
</dbReference>
<evidence type="ECO:0000313" key="3">
    <source>
        <dbReference type="Proteomes" id="UP001172083"/>
    </source>
</evidence>
<comment type="caution">
    <text evidence="2">The sequence shown here is derived from an EMBL/GenBank/DDBJ whole genome shotgun (WGS) entry which is preliminary data.</text>
</comment>
<dbReference type="PANTHER" id="PTHR43736">
    <property type="entry name" value="ADP-RIBOSE PYROPHOSPHATASE"/>
    <property type="match status" value="1"/>
</dbReference>
<protein>
    <submittedName>
        <fullName evidence="2">NUDIX hydrolase</fullName>
        <ecNumber evidence="2">3.6.-.-</ecNumber>
    </submittedName>
</protein>
<accession>A0ABT8LEZ4</accession>
<dbReference type="Gene3D" id="6.10.250.1120">
    <property type="match status" value="1"/>
</dbReference>
<dbReference type="PROSITE" id="PS51462">
    <property type="entry name" value="NUDIX"/>
    <property type="match status" value="1"/>
</dbReference>
<dbReference type="InterPro" id="IPR059176">
    <property type="entry name" value="UDP-X_N"/>
</dbReference>
<dbReference type="Pfam" id="PF00293">
    <property type="entry name" value="NUDIX"/>
    <property type="match status" value="1"/>
</dbReference>
<dbReference type="RefSeq" id="WP_346761675.1">
    <property type="nucleotide sequence ID" value="NZ_JAUJEB010000008.1"/>
</dbReference>
<dbReference type="GO" id="GO:0016787">
    <property type="term" value="F:hydrolase activity"/>
    <property type="evidence" value="ECO:0007669"/>
    <property type="project" value="UniProtKB-KW"/>
</dbReference>
<reference evidence="2" key="1">
    <citation type="submission" date="2023-06" db="EMBL/GenBank/DDBJ databases">
        <title>Genomic of Agaribacillus aureum.</title>
        <authorList>
            <person name="Wang G."/>
        </authorList>
    </citation>
    <scope>NUCLEOTIDE SEQUENCE</scope>
    <source>
        <strain evidence="2">BMA12</strain>
    </source>
</reference>
<dbReference type="SUPFAM" id="SSF55811">
    <property type="entry name" value="Nudix"/>
    <property type="match status" value="1"/>
</dbReference>
<proteinExistence type="predicted"/>
<dbReference type="InterPro" id="IPR015797">
    <property type="entry name" value="NUDIX_hydrolase-like_dom_sf"/>
</dbReference>
<dbReference type="Proteomes" id="UP001172083">
    <property type="component" value="Unassembled WGS sequence"/>
</dbReference>
<evidence type="ECO:0000313" key="2">
    <source>
        <dbReference type="EMBL" id="MDN5216337.1"/>
    </source>
</evidence>
<dbReference type="Gene3D" id="3.90.79.10">
    <property type="entry name" value="Nucleoside Triphosphate Pyrophosphohydrolase"/>
    <property type="match status" value="1"/>
</dbReference>
<keyword evidence="2" id="KW-0378">Hydrolase</keyword>
<dbReference type="PANTHER" id="PTHR43736:SF1">
    <property type="entry name" value="DIHYDRONEOPTERIN TRIPHOSPHATE DIPHOSPHATASE"/>
    <property type="match status" value="1"/>
</dbReference>
<sequence length="207" mass="23822">MTDKHRFLTLTKRIQALAQAGITYTENPYDMERYHELRDISVDLMHLITHEKIEVIRDLFANQTGYQTPMVDIRAVVFKDEKILLVKELIDGCWSLPGGWGDVGYTPGEVAAKEVKEEAGIEVKPVRILAVMDKKCHDHPPQPFYVYKLFILCKIVQGNIQSGIETLDVGFFARNDIPHLSVDRNIPSQIDLMFEYLQNPEKPVYFD</sequence>
<dbReference type="Pfam" id="PF12535">
    <property type="entry name" value="Nudix_N"/>
    <property type="match status" value="1"/>
</dbReference>
<evidence type="ECO:0000259" key="1">
    <source>
        <dbReference type="PROSITE" id="PS51462"/>
    </source>
</evidence>